<dbReference type="InterPro" id="IPR050903">
    <property type="entry name" value="Bact_Chemotaxis_MeTrfase"/>
</dbReference>
<dbReference type="GO" id="GO:0032259">
    <property type="term" value="P:methylation"/>
    <property type="evidence" value="ECO:0007669"/>
    <property type="project" value="UniProtKB-KW"/>
</dbReference>
<evidence type="ECO:0000256" key="3">
    <source>
        <dbReference type="ARBA" id="ARBA00022603"/>
    </source>
</evidence>
<dbReference type="Pfam" id="PF03705">
    <property type="entry name" value="CheR_N"/>
    <property type="match status" value="1"/>
</dbReference>
<dbReference type="Gene3D" id="3.40.50.150">
    <property type="entry name" value="Vaccinia Virus protein VP39"/>
    <property type="match status" value="1"/>
</dbReference>
<gene>
    <name evidence="7" type="ORF">HDF16_003863</name>
</gene>
<dbReference type="EMBL" id="JACHIP010000005">
    <property type="protein sequence ID" value="MBB5059140.1"/>
    <property type="molecule type" value="Genomic_DNA"/>
</dbReference>
<dbReference type="InterPro" id="IPR000780">
    <property type="entry name" value="CheR_MeTrfase"/>
</dbReference>
<dbReference type="InterPro" id="IPR022641">
    <property type="entry name" value="CheR_N"/>
</dbReference>
<dbReference type="InterPro" id="IPR029063">
    <property type="entry name" value="SAM-dependent_MTases_sf"/>
</dbReference>
<reference evidence="7 8" key="1">
    <citation type="submission" date="2020-08" db="EMBL/GenBank/DDBJ databases">
        <title>Genomic Encyclopedia of Type Strains, Phase IV (KMG-V): Genome sequencing to study the core and pangenomes of soil and plant-associated prokaryotes.</title>
        <authorList>
            <person name="Whitman W."/>
        </authorList>
    </citation>
    <scope>NUCLEOTIDE SEQUENCE [LARGE SCALE GENOMIC DNA]</scope>
    <source>
        <strain evidence="7 8">M8UP14</strain>
    </source>
</reference>
<evidence type="ECO:0000256" key="5">
    <source>
        <dbReference type="ARBA" id="ARBA00022691"/>
    </source>
</evidence>
<keyword evidence="5" id="KW-0949">S-adenosyl-L-methionine</keyword>
<dbReference type="PIRSF" id="PIRSF000410">
    <property type="entry name" value="CheR"/>
    <property type="match status" value="1"/>
</dbReference>
<dbReference type="PRINTS" id="PR00996">
    <property type="entry name" value="CHERMTFRASE"/>
</dbReference>
<dbReference type="AlphaFoldDB" id="A0A7W7ZFU1"/>
<dbReference type="InterPro" id="IPR036804">
    <property type="entry name" value="CheR_N_sf"/>
</dbReference>
<keyword evidence="4 7" id="KW-0808">Transferase</keyword>
<dbReference type="Pfam" id="PF01739">
    <property type="entry name" value="CheR"/>
    <property type="match status" value="1"/>
</dbReference>
<dbReference type="SUPFAM" id="SSF47757">
    <property type="entry name" value="Chemotaxis receptor methyltransferase CheR, N-terminal domain"/>
    <property type="match status" value="1"/>
</dbReference>
<evidence type="ECO:0000256" key="2">
    <source>
        <dbReference type="ARBA" id="ARBA00012534"/>
    </source>
</evidence>
<dbReference type="SUPFAM" id="SSF53335">
    <property type="entry name" value="S-adenosyl-L-methionine-dependent methyltransferases"/>
    <property type="match status" value="1"/>
</dbReference>
<dbReference type="RefSeq" id="WP_184220072.1">
    <property type="nucleotide sequence ID" value="NZ_JACHIP010000005.1"/>
</dbReference>
<comment type="catalytic activity">
    <reaction evidence="1">
        <text>L-glutamyl-[protein] + S-adenosyl-L-methionine = [protein]-L-glutamate 5-O-methyl ester + S-adenosyl-L-homocysteine</text>
        <dbReference type="Rhea" id="RHEA:24452"/>
        <dbReference type="Rhea" id="RHEA-COMP:10208"/>
        <dbReference type="Rhea" id="RHEA-COMP:10311"/>
        <dbReference type="ChEBI" id="CHEBI:29973"/>
        <dbReference type="ChEBI" id="CHEBI:57856"/>
        <dbReference type="ChEBI" id="CHEBI:59789"/>
        <dbReference type="ChEBI" id="CHEBI:82795"/>
        <dbReference type="EC" id="2.1.1.80"/>
    </reaction>
</comment>
<dbReference type="PROSITE" id="PS50123">
    <property type="entry name" value="CHER"/>
    <property type="match status" value="1"/>
</dbReference>
<keyword evidence="8" id="KW-1185">Reference proteome</keyword>
<evidence type="ECO:0000259" key="6">
    <source>
        <dbReference type="PROSITE" id="PS50123"/>
    </source>
</evidence>
<dbReference type="InterPro" id="IPR026024">
    <property type="entry name" value="Chemotaxis_MeTrfase_CheR"/>
</dbReference>
<dbReference type="InterPro" id="IPR022642">
    <property type="entry name" value="CheR_C"/>
</dbReference>
<dbReference type="PANTHER" id="PTHR24422">
    <property type="entry name" value="CHEMOTAXIS PROTEIN METHYLTRANSFERASE"/>
    <property type="match status" value="1"/>
</dbReference>
<dbReference type="EC" id="2.1.1.80" evidence="2"/>
<protein>
    <recommendedName>
        <fullName evidence="2">protein-glutamate O-methyltransferase</fullName>
        <ecNumber evidence="2">2.1.1.80</ecNumber>
    </recommendedName>
</protein>
<organism evidence="7 8">
    <name type="scientific">Granulicella aggregans</name>
    <dbReference type="NCBI Taxonomy" id="474949"/>
    <lineage>
        <taxon>Bacteria</taxon>
        <taxon>Pseudomonadati</taxon>
        <taxon>Acidobacteriota</taxon>
        <taxon>Terriglobia</taxon>
        <taxon>Terriglobales</taxon>
        <taxon>Acidobacteriaceae</taxon>
        <taxon>Granulicella</taxon>
    </lineage>
</organism>
<comment type="caution">
    <text evidence="7">The sequence shown here is derived from an EMBL/GenBank/DDBJ whole genome shotgun (WGS) entry which is preliminary data.</text>
</comment>
<dbReference type="PANTHER" id="PTHR24422:SF19">
    <property type="entry name" value="CHEMOTAXIS PROTEIN METHYLTRANSFERASE"/>
    <property type="match status" value="1"/>
</dbReference>
<evidence type="ECO:0000313" key="7">
    <source>
        <dbReference type="EMBL" id="MBB5059140.1"/>
    </source>
</evidence>
<name>A0A7W7ZFU1_9BACT</name>
<evidence type="ECO:0000313" key="8">
    <source>
        <dbReference type="Proteomes" id="UP000540989"/>
    </source>
</evidence>
<dbReference type="Proteomes" id="UP000540989">
    <property type="component" value="Unassembled WGS sequence"/>
</dbReference>
<dbReference type="SMART" id="SM00138">
    <property type="entry name" value="MeTrc"/>
    <property type="match status" value="1"/>
</dbReference>
<evidence type="ECO:0000256" key="1">
    <source>
        <dbReference type="ARBA" id="ARBA00001541"/>
    </source>
</evidence>
<feature type="domain" description="CheR-type methyltransferase" evidence="6">
    <location>
        <begin position="8"/>
        <end position="281"/>
    </location>
</feature>
<dbReference type="Gene3D" id="1.10.155.10">
    <property type="entry name" value="Chemotaxis receptor methyltransferase CheR, N-terminal domain"/>
    <property type="match status" value="1"/>
</dbReference>
<sequence>MIVEVSPIATTGIEMRHQEFERIRRMAYDFCGVDLTGKHILVSSRLGKKIRLLQLPSFTKYCDQVEADTSGAMFTEMIDALTTNHTSFFREARHFDFLRDVVLPELPEQSEVNIWSAACSTGEEPYTIAFTMIDAMGPRAYSNLAITATDISTRVLEKAKKGLYPLTSVQALTPEMRRECLMKGTGEFSTQCMVKASTKKLITFRQWNLLEQCTSIGPFQVIFCRNVMIYFDQQTQQTVVDNLVSRLAPGGYLLIGHAESLNGINHSLEYICTATYRKAGGSRGAKAASQRRGTAGSR</sequence>
<accession>A0A7W7ZFU1</accession>
<keyword evidence="3 7" id="KW-0489">Methyltransferase</keyword>
<dbReference type="GO" id="GO:0008983">
    <property type="term" value="F:protein-glutamate O-methyltransferase activity"/>
    <property type="evidence" value="ECO:0007669"/>
    <property type="project" value="UniProtKB-EC"/>
</dbReference>
<evidence type="ECO:0000256" key="4">
    <source>
        <dbReference type="ARBA" id="ARBA00022679"/>
    </source>
</evidence>
<proteinExistence type="predicted"/>